<name>A0AAN9R2M5_PHACN</name>
<dbReference type="FunFam" id="2.60.120.650:FF:000053">
    <property type="entry name" value="2-oxoglutarate (2OG) and Fe(II)-dependent oxygenase superfamily protein"/>
    <property type="match status" value="1"/>
</dbReference>
<evidence type="ECO:0000313" key="4">
    <source>
        <dbReference type="Proteomes" id="UP001374584"/>
    </source>
</evidence>
<dbReference type="InterPro" id="IPR041667">
    <property type="entry name" value="Cupin_8"/>
</dbReference>
<protein>
    <recommendedName>
        <fullName evidence="2">JmjC domain-containing protein</fullName>
    </recommendedName>
</protein>
<dbReference type="Gene3D" id="2.60.120.650">
    <property type="entry name" value="Cupin"/>
    <property type="match status" value="1"/>
</dbReference>
<proteinExistence type="inferred from homology"/>
<organism evidence="3 4">
    <name type="scientific">Phaseolus coccineus</name>
    <name type="common">Scarlet runner bean</name>
    <name type="synonym">Phaseolus multiflorus</name>
    <dbReference type="NCBI Taxonomy" id="3886"/>
    <lineage>
        <taxon>Eukaryota</taxon>
        <taxon>Viridiplantae</taxon>
        <taxon>Streptophyta</taxon>
        <taxon>Embryophyta</taxon>
        <taxon>Tracheophyta</taxon>
        <taxon>Spermatophyta</taxon>
        <taxon>Magnoliopsida</taxon>
        <taxon>eudicotyledons</taxon>
        <taxon>Gunneridae</taxon>
        <taxon>Pentapetalae</taxon>
        <taxon>rosids</taxon>
        <taxon>fabids</taxon>
        <taxon>Fabales</taxon>
        <taxon>Fabaceae</taxon>
        <taxon>Papilionoideae</taxon>
        <taxon>50 kb inversion clade</taxon>
        <taxon>NPAAA clade</taxon>
        <taxon>indigoferoid/millettioid clade</taxon>
        <taxon>Phaseoleae</taxon>
        <taxon>Phaseolus</taxon>
    </lineage>
</organism>
<gene>
    <name evidence="3" type="ORF">VNO80_15112</name>
</gene>
<evidence type="ECO:0000256" key="1">
    <source>
        <dbReference type="ARBA" id="ARBA00006801"/>
    </source>
</evidence>
<dbReference type="Proteomes" id="UP001374584">
    <property type="component" value="Unassembled WGS sequence"/>
</dbReference>
<dbReference type="PROSITE" id="PS51184">
    <property type="entry name" value="JMJC"/>
    <property type="match status" value="1"/>
</dbReference>
<dbReference type="PANTHER" id="PTHR12461:SF102">
    <property type="entry name" value="LYSINE-SPECIFIC DEMETHYLASE JMJ31"/>
    <property type="match status" value="1"/>
</dbReference>
<comment type="similarity">
    <text evidence="1">Belongs to the JARID1 histone demethylase family.</text>
</comment>
<keyword evidence="4" id="KW-1185">Reference proteome</keyword>
<dbReference type="EMBL" id="JAYMYR010000006">
    <property type="protein sequence ID" value="KAK7355849.1"/>
    <property type="molecule type" value="Genomic_DNA"/>
</dbReference>
<reference evidence="3 4" key="1">
    <citation type="submission" date="2024-01" db="EMBL/GenBank/DDBJ databases">
        <title>The genomes of 5 underutilized Papilionoideae crops provide insights into root nodulation and disease resistanc.</title>
        <authorList>
            <person name="Jiang F."/>
        </authorList>
    </citation>
    <scope>NUCLEOTIDE SEQUENCE [LARGE SCALE GENOMIC DNA]</scope>
    <source>
        <strain evidence="3">JINMINGXINNONG_FW02</strain>
        <tissue evidence="3">Leaves</tissue>
    </source>
</reference>
<dbReference type="InterPro" id="IPR003347">
    <property type="entry name" value="JmjC_dom"/>
</dbReference>
<sequence>MESSSSSSIRIRRFDELPTAKDFESLIELSNVPAVFRGCTKSWKAFSHWNPSNGGLDYLQARVGSCTVEAMISQSAPVFYGDLGSHQRVPLPFSNFLDFCKKRMQMQSKRRLQGLDHYPASQTHDDTKHACLALEDSPEQIYLAQLPIMNSDRQENVQLETLKEDIQTPLILTSKELSSINLWMNNAHARSSTHYDPHHNLLCIVSGCKRVVLWPPSASPSLYPMPIYGEASNHSSVSLENPDYSNYPRAECSMEFAQKVVLQAGDALFIPEGWFHQVNSDDLTIAINFWWRSNMMSCMLEHMDAYYLRRILRRLIDKEMLVLEYTVIKLKIEERKRLSGFGVSDVASVRREGLVGESWFIGSMYGLWWGGDRQDQLLLKLGLRTRMWKCELPKADHANLNDGKLLKGMDLKEKRLKERNTLQELEPAAVQVLHELVSLVHNSVNAKQDGQSLSTSTNGYELVVNDKFEKIANADFRDDPVAKFLWDINPQTLQNVFLVMVHNFPRTLEALVLHVLSPVGAEVLTRKFDEMDQHTLEEDRNGFYEAFYSAFDDQSAAMNSILKGKELFTQQAFKNVLDKFVGVNLES</sequence>
<dbReference type="SUPFAM" id="SSF51197">
    <property type="entry name" value="Clavaminate synthase-like"/>
    <property type="match status" value="1"/>
</dbReference>
<dbReference type="PANTHER" id="PTHR12461">
    <property type="entry name" value="HYPOXIA-INDUCIBLE FACTOR 1 ALPHA INHIBITOR-RELATED"/>
    <property type="match status" value="1"/>
</dbReference>
<comment type="caution">
    <text evidence="3">The sequence shown here is derived from an EMBL/GenBank/DDBJ whole genome shotgun (WGS) entry which is preliminary data.</text>
</comment>
<dbReference type="Pfam" id="PF13621">
    <property type="entry name" value="Cupin_8"/>
    <property type="match status" value="1"/>
</dbReference>
<dbReference type="SMART" id="SM00558">
    <property type="entry name" value="JmjC"/>
    <property type="match status" value="1"/>
</dbReference>
<dbReference type="AlphaFoldDB" id="A0AAN9R2M5"/>
<evidence type="ECO:0000313" key="3">
    <source>
        <dbReference type="EMBL" id="KAK7355849.1"/>
    </source>
</evidence>
<evidence type="ECO:0000259" key="2">
    <source>
        <dbReference type="PROSITE" id="PS51184"/>
    </source>
</evidence>
<accession>A0AAN9R2M5</accession>
<feature type="domain" description="JmjC" evidence="2">
    <location>
        <begin position="135"/>
        <end position="306"/>
    </location>
</feature>